<feature type="non-terminal residue" evidence="2">
    <location>
        <position position="181"/>
    </location>
</feature>
<dbReference type="EMBL" id="JH687556">
    <property type="protein sequence ID" value="EIN04081.1"/>
    <property type="molecule type" value="Genomic_DNA"/>
</dbReference>
<dbReference type="PROSITE" id="PS50011">
    <property type="entry name" value="PROTEIN_KINASE_DOM"/>
    <property type="match status" value="1"/>
</dbReference>
<dbReference type="GO" id="GO:0005524">
    <property type="term" value="F:ATP binding"/>
    <property type="evidence" value="ECO:0007669"/>
    <property type="project" value="InterPro"/>
</dbReference>
<name>R7S4B2_PUNST</name>
<dbReference type="PROSITE" id="PS00109">
    <property type="entry name" value="PROTEIN_KINASE_TYR"/>
    <property type="match status" value="1"/>
</dbReference>
<dbReference type="eggNOG" id="KOG0192">
    <property type="taxonomic scope" value="Eukaryota"/>
</dbReference>
<dbReference type="InterPro" id="IPR008266">
    <property type="entry name" value="Tyr_kinase_AS"/>
</dbReference>
<dbReference type="Proteomes" id="UP000054196">
    <property type="component" value="Unassembled WGS sequence"/>
</dbReference>
<dbReference type="InterPro" id="IPR011009">
    <property type="entry name" value="Kinase-like_dom_sf"/>
</dbReference>
<feature type="domain" description="Protein kinase" evidence="1">
    <location>
        <begin position="1"/>
        <end position="181"/>
    </location>
</feature>
<keyword evidence="2" id="KW-0808">Transferase</keyword>
<keyword evidence="3" id="KW-1185">Reference proteome</keyword>
<dbReference type="InterPro" id="IPR000719">
    <property type="entry name" value="Prot_kinase_dom"/>
</dbReference>
<dbReference type="Gene3D" id="1.10.510.10">
    <property type="entry name" value="Transferase(Phosphotransferase) domain 1"/>
    <property type="match status" value="1"/>
</dbReference>
<dbReference type="Pfam" id="PF07714">
    <property type="entry name" value="PK_Tyr_Ser-Thr"/>
    <property type="match status" value="1"/>
</dbReference>
<organism evidence="2 3">
    <name type="scientific">Punctularia strigosozonata (strain HHB-11173)</name>
    <name type="common">White-rot fungus</name>
    <dbReference type="NCBI Taxonomy" id="741275"/>
    <lineage>
        <taxon>Eukaryota</taxon>
        <taxon>Fungi</taxon>
        <taxon>Dikarya</taxon>
        <taxon>Basidiomycota</taxon>
        <taxon>Agaricomycotina</taxon>
        <taxon>Agaricomycetes</taxon>
        <taxon>Corticiales</taxon>
        <taxon>Punctulariaceae</taxon>
        <taxon>Punctularia</taxon>
    </lineage>
</organism>
<dbReference type="OrthoDB" id="4062651at2759"/>
<dbReference type="SUPFAM" id="SSF56112">
    <property type="entry name" value="Protein kinase-like (PK-like)"/>
    <property type="match status" value="1"/>
</dbReference>
<dbReference type="GO" id="GO:0004674">
    <property type="term" value="F:protein serine/threonine kinase activity"/>
    <property type="evidence" value="ECO:0007669"/>
    <property type="project" value="TreeGrafter"/>
</dbReference>
<dbReference type="PANTHER" id="PTHR44329">
    <property type="entry name" value="SERINE/THREONINE-PROTEIN KINASE TNNI3K-RELATED"/>
    <property type="match status" value="1"/>
</dbReference>
<dbReference type="KEGG" id="psq:PUNSTDRAFT_30908"/>
<dbReference type="AlphaFoldDB" id="R7S4B2"/>
<dbReference type="HOGENOM" id="CLU_000288_7_18_1"/>
<gene>
    <name evidence="2" type="ORF">PUNSTDRAFT_30908</name>
</gene>
<dbReference type="GeneID" id="18882143"/>
<sequence>FCHEAILWQRLRHKNVLPFLGIDNTSFSPHLCMMSPWMRNGNVLDYIRAARPGYVDVVRLLAEIAEGLAYLHSEHVIHGDVRGVNVLVDDQGHAMLADFGLAKISSNTATAHTTKGHGAPNWLSPELLQPKEGFHRTTASDVYSLACLGLELFTGKPPFADIRPPVNVALMVLKGEQPKRP</sequence>
<keyword evidence="2" id="KW-0418">Kinase</keyword>
<feature type="non-terminal residue" evidence="2">
    <location>
        <position position="1"/>
    </location>
</feature>
<dbReference type="InterPro" id="IPR051681">
    <property type="entry name" value="Ser/Thr_Kinases-Pseudokinases"/>
</dbReference>
<evidence type="ECO:0000259" key="1">
    <source>
        <dbReference type="PROSITE" id="PS50011"/>
    </source>
</evidence>
<proteinExistence type="predicted"/>
<accession>R7S4B2</accession>
<protein>
    <submittedName>
        <fullName evidence="2">Kinase-like protein</fullName>
    </submittedName>
</protein>
<dbReference type="OMA" id="CHEAILW"/>
<evidence type="ECO:0000313" key="2">
    <source>
        <dbReference type="EMBL" id="EIN04081.1"/>
    </source>
</evidence>
<dbReference type="InterPro" id="IPR001245">
    <property type="entry name" value="Ser-Thr/Tyr_kinase_cat_dom"/>
</dbReference>
<reference evidence="3" key="1">
    <citation type="journal article" date="2012" name="Science">
        <title>The Paleozoic origin of enzymatic lignin decomposition reconstructed from 31 fungal genomes.</title>
        <authorList>
            <person name="Floudas D."/>
            <person name="Binder M."/>
            <person name="Riley R."/>
            <person name="Barry K."/>
            <person name="Blanchette R.A."/>
            <person name="Henrissat B."/>
            <person name="Martinez A.T."/>
            <person name="Otillar R."/>
            <person name="Spatafora J.W."/>
            <person name="Yadav J.S."/>
            <person name="Aerts A."/>
            <person name="Benoit I."/>
            <person name="Boyd A."/>
            <person name="Carlson A."/>
            <person name="Copeland A."/>
            <person name="Coutinho P.M."/>
            <person name="de Vries R.P."/>
            <person name="Ferreira P."/>
            <person name="Findley K."/>
            <person name="Foster B."/>
            <person name="Gaskell J."/>
            <person name="Glotzer D."/>
            <person name="Gorecki P."/>
            <person name="Heitman J."/>
            <person name="Hesse C."/>
            <person name="Hori C."/>
            <person name="Igarashi K."/>
            <person name="Jurgens J.A."/>
            <person name="Kallen N."/>
            <person name="Kersten P."/>
            <person name="Kohler A."/>
            <person name="Kuees U."/>
            <person name="Kumar T.K.A."/>
            <person name="Kuo A."/>
            <person name="LaButti K."/>
            <person name="Larrondo L.F."/>
            <person name="Lindquist E."/>
            <person name="Ling A."/>
            <person name="Lombard V."/>
            <person name="Lucas S."/>
            <person name="Lundell T."/>
            <person name="Martin R."/>
            <person name="McLaughlin D.J."/>
            <person name="Morgenstern I."/>
            <person name="Morin E."/>
            <person name="Murat C."/>
            <person name="Nagy L.G."/>
            <person name="Nolan M."/>
            <person name="Ohm R.A."/>
            <person name="Patyshakuliyeva A."/>
            <person name="Rokas A."/>
            <person name="Ruiz-Duenas F.J."/>
            <person name="Sabat G."/>
            <person name="Salamov A."/>
            <person name="Samejima M."/>
            <person name="Schmutz J."/>
            <person name="Slot J.C."/>
            <person name="St John F."/>
            <person name="Stenlid J."/>
            <person name="Sun H."/>
            <person name="Sun S."/>
            <person name="Syed K."/>
            <person name="Tsang A."/>
            <person name="Wiebenga A."/>
            <person name="Young D."/>
            <person name="Pisabarro A."/>
            <person name="Eastwood D.C."/>
            <person name="Martin F."/>
            <person name="Cullen D."/>
            <person name="Grigoriev I.V."/>
            <person name="Hibbett D.S."/>
        </authorList>
    </citation>
    <scope>NUCLEOTIDE SEQUENCE [LARGE SCALE GENOMIC DNA]</scope>
    <source>
        <strain evidence="3">HHB-11173 SS5</strain>
    </source>
</reference>
<dbReference type="RefSeq" id="XP_007388552.1">
    <property type="nucleotide sequence ID" value="XM_007388490.1"/>
</dbReference>
<evidence type="ECO:0000313" key="3">
    <source>
        <dbReference type="Proteomes" id="UP000054196"/>
    </source>
</evidence>